<dbReference type="GO" id="GO:0032259">
    <property type="term" value="P:methylation"/>
    <property type="evidence" value="ECO:0007669"/>
    <property type="project" value="UniProtKB-KW"/>
</dbReference>
<evidence type="ECO:0000313" key="6">
    <source>
        <dbReference type="Proteomes" id="UP001054837"/>
    </source>
</evidence>
<proteinExistence type="inferred from homology"/>
<evidence type="ECO:0000313" key="5">
    <source>
        <dbReference type="EMBL" id="GIY54888.1"/>
    </source>
</evidence>
<evidence type="ECO:0000259" key="4">
    <source>
        <dbReference type="Pfam" id="PF08241"/>
    </source>
</evidence>
<accession>A0AAV4UAS9</accession>
<organism evidence="5 6">
    <name type="scientific">Caerostris darwini</name>
    <dbReference type="NCBI Taxonomy" id="1538125"/>
    <lineage>
        <taxon>Eukaryota</taxon>
        <taxon>Metazoa</taxon>
        <taxon>Ecdysozoa</taxon>
        <taxon>Arthropoda</taxon>
        <taxon>Chelicerata</taxon>
        <taxon>Arachnida</taxon>
        <taxon>Araneae</taxon>
        <taxon>Araneomorphae</taxon>
        <taxon>Entelegynae</taxon>
        <taxon>Araneoidea</taxon>
        <taxon>Araneidae</taxon>
        <taxon>Caerostris</taxon>
    </lineage>
</organism>
<dbReference type="SUPFAM" id="SSF53335">
    <property type="entry name" value="S-adenosyl-L-methionine-dependent methyltransferases"/>
    <property type="match status" value="1"/>
</dbReference>
<comment type="caution">
    <text evidence="5">The sequence shown here is derived from an EMBL/GenBank/DDBJ whole genome shotgun (WGS) entry which is preliminary data.</text>
</comment>
<dbReference type="EMBL" id="BPLQ01010988">
    <property type="protein sequence ID" value="GIY54888.1"/>
    <property type="molecule type" value="Genomic_DNA"/>
</dbReference>
<dbReference type="Pfam" id="PF08241">
    <property type="entry name" value="Methyltransf_11"/>
    <property type="match status" value="1"/>
</dbReference>
<dbReference type="PANTHER" id="PTHR44942">
    <property type="entry name" value="METHYLTRANSF_11 DOMAIN-CONTAINING PROTEIN"/>
    <property type="match status" value="1"/>
</dbReference>
<evidence type="ECO:0000256" key="1">
    <source>
        <dbReference type="ARBA" id="ARBA00008361"/>
    </source>
</evidence>
<name>A0AAV4UAS9_9ARAC</name>
<reference evidence="5 6" key="1">
    <citation type="submission" date="2021-06" db="EMBL/GenBank/DDBJ databases">
        <title>Caerostris darwini draft genome.</title>
        <authorList>
            <person name="Kono N."/>
            <person name="Arakawa K."/>
        </authorList>
    </citation>
    <scope>NUCLEOTIDE SEQUENCE [LARGE SCALE GENOMIC DNA]</scope>
</reference>
<protein>
    <submittedName>
        <fullName evidence="5">Methyltransf_25 domain-containing protein</fullName>
    </submittedName>
</protein>
<feature type="non-terminal residue" evidence="5">
    <location>
        <position position="103"/>
    </location>
</feature>
<keyword evidence="3" id="KW-0808">Transferase</keyword>
<evidence type="ECO:0000256" key="2">
    <source>
        <dbReference type="ARBA" id="ARBA00022603"/>
    </source>
</evidence>
<dbReference type="Gene3D" id="3.40.50.150">
    <property type="entry name" value="Vaccinia Virus protein VP39"/>
    <property type="match status" value="1"/>
</dbReference>
<dbReference type="PANTHER" id="PTHR44942:SF4">
    <property type="entry name" value="METHYLTRANSFERASE TYPE 11 DOMAIN-CONTAINING PROTEIN"/>
    <property type="match status" value="1"/>
</dbReference>
<comment type="similarity">
    <text evidence="1">Belongs to the methyltransferase superfamily.</text>
</comment>
<keyword evidence="2" id="KW-0489">Methyltransferase</keyword>
<dbReference type="GO" id="GO:0008757">
    <property type="term" value="F:S-adenosylmethionine-dependent methyltransferase activity"/>
    <property type="evidence" value="ECO:0007669"/>
    <property type="project" value="InterPro"/>
</dbReference>
<dbReference type="Proteomes" id="UP001054837">
    <property type="component" value="Unassembled WGS sequence"/>
</dbReference>
<sequence>MFALYCRSQVKTMIFIQQYDRPNQVEAYSKFRLEPPQELVDIIVDYLGKKCQKPFGLAVDVGCGSGQSTIILSPYFQSVVGCDVSKSQIREANLCRKAKNVLY</sequence>
<dbReference type="InterPro" id="IPR013216">
    <property type="entry name" value="Methyltransf_11"/>
</dbReference>
<keyword evidence="6" id="KW-1185">Reference proteome</keyword>
<evidence type="ECO:0000256" key="3">
    <source>
        <dbReference type="ARBA" id="ARBA00022679"/>
    </source>
</evidence>
<feature type="domain" description="Methyltransferase type 11" evidence="4">
    <location>
        <begin position="59"/>
        <end position="98"/>
    </location>
</feature>
<dbReference type="InterPro" id="IPR051052">
    <property type="entry name" value="Diverse_substrate_MTase"/>
</dbReference>
<dbReference type="AlphaFoldDB" id="A0AAV4UAS9"/>
<dbReference type="CDD" id="cd02440">
    <property type="entry name" value="AdoMet_MTases"/>
    <property type="match status" value="1"/>
</dbReference>
<dbReference type="InterPro" id="IPR029063">
    <property type="entry name" value="SAM-dependent_MTases_sf"/>
</dbReference>
<gene>
    <name evidence="5" type="primary">AVEN_154695_1</name>
    <name evidence="5" type="ORF">CDAR_118391</name>
</gene>